<keyword evidence="4" id="KW-1185">Reference proteome</keyword>
<feature type="compositionally biased region" description="Low complexity" evidence="1">
    <location>
        <begin position="179"/>
        <end position="192"/>
    </location>
</feature>
<feature type="region of interest" description="Disordered" evidence="1">
    <location>
        <begin position="155"/>
        <end position="213"/>
    </location>
</feature>
<dbReference type="EMBL" id="JAQQWE010000006">
    <property type="protein sequence ID" value="KAK7948635.1"/>
    <property type="molecule type" value="Genomic_DNA"/>
</dbReference>
<evidence type="ECO:0000256" key="2">
    <source>
        <dbReference type="SAM" id="Phobius"/>
    </source>
</evidence>
<dbReference type="GeneID" id="92078805"/>
<protein>
    <submittedName>
        <fullName evidence="3">Uncharacterized protein</fullName>
    </submittedName>
</protein>
<keyword evidence="2" id="KW-1133">Transmembrane helix</keyword>
<dbReference type="Proteomes" id="UP001391051">
    <property type="component" value="Unassembled WGS sequence"/>
</dbReference>
<keyword evidence="2" id="KW-0472">Membrane</keyword>
<proteinExistence type="predicted"/>
<feature type="region of interest" description="Disordered" evidence="1">
    <location>
        <begin position="94"/>
        <end position="140"/>
    </location>
</feature>
<organism evidence="3 4">
    <name type="scientific">Apiospora aurea</name>
    <dbReference type="NCBI Taxonomy" id="335848"/>
    <lineage>
        <taxon>Eukaryota</taxon>
        <taxon>Fungi</taxon>
        <taxon>Dikarya</taxon>
        <taxon>Ascomycota</taxon>
        <taxon>Pezizomycotina</taxon>
        <taxon>Sordariomycetes</taxon>
        <taxon>Xylariomycetidae</taxon>
        <taxon>Amphisphaeriales</taxon>
        <taxon>Apiosporaceae</taxon>
        <taxon>Apiospora</taxon>
    </lineage>
</organism>
<feature type="compositionally biased region" description="Polar residues" evidence="1">
    <location>
        <begin position="100"/>
        <end position="119"/>
    </location>
</feature>
<evidence type="ECO:0000256" key="1">
    <source>
        <dbReference type="SAM" id="MobiDB-lite"/>
    </source>
</evidence>
<comment type="caution">
    <text evidence="3">The sequence shown here is derived from an EMBL/GenBank/DDBJ whole genome shotgun (WGS) entry which is preliminary data.</text>
</comment>
<feature type="transmembrane region" description="Helical" evidence="2">
    <location>
        <begin position="6"/>
        <end position="29"/>
    </location>
</feature>
<dbReference type="RefSeq" id="XP_066698141.1">
    <property type="nucleotide sequence ID" value="XM_066845743.1"/>
</dbReference>
<feature type="compositionally biased region" description="Polar residues" evidence="1">
    <location>
        <begin position="156"/>
        <end position="169"/>
    </location>
</feature>
<accession>A0ABR1Q7Y9</accession>
<gene>
    <name evidence="3" type="ORF">PG986_009521</name>
</gene>
<evidence type="ECO:0000313" key="4">
    <source>
        <dbReference type="Proteomes" id="UP001391051"/>
    </source>
</evidence>
<name>A0ABR1Q7Y9_9PEZI</name>
<sequence length="269" mass="29510">MVPDTFVSYNIWGVVEVLVGFTCANLLSAGPLIARWLRMDDTDSSGQDYRQFKKAYIKRHDSHGTTAEAIARILATPSPGPTLMSMTGLTTTTAGDDTVRWTNTPTPVFSSYGRSHTNMQQEREREQQQQTPEEAGEENDSIHELINQGALMGSLRSATPSSRCVTPSSMIGPGSRCVTPTTPSTPSTPGGPMHMSQNHLRRQVSRISSRSSIRSSFGDIQVRRVVVMRVEDVEPGHRGQSFETHVTSCDDVNSYHSSERGLNLDTPPS</sequence>
<keyword evidence="2" id="KW-0812">Transmembrane</keyword>
<evidence type="ECO:0000313" key="3">
    <source>
        <dbReference type="EMBL" id="KAK7948635.1"/>
    </source>
</evidence>
<reference evidence="3 4" key="1">
    <citation type="submission" date="2023-01" db="EMBL/GenBank/DDBJ databases">
        <title>Analysis of 21 Apiospora genomes using comparative genomics revels a genus with tremendous synthesis potential of carbohydrate active enzymes and secondary metabolites.</title>
        <authorList>
            <person name="Sorensen T."/>
        </authorList>
    </citation>
    <scope>NUCLEOTIDE SEQUENCE [LARGE SCALE GENOMIC DNA]</scope>
    <source>
        <strain evidence="3 4">CBS 24483</strain>
    </source>
</reference>